<evidence type="ECO:0000256" key="2">
    <source>
        <dbReference type="PROSITE-ProRule" id="PRU00110"/>
    </source>
</evidence>
<feature type="domain" description="HPt" evidence="3">
    <location>
        <begin position="26"/>
        <end position="116"/>
    </location>
</feature>
<evidence type="ECO:0000313" key="4">
    <source>
        <dbReference type="EMBL" id="PRD64236.1"/>
    </source>
</evidence>
<proteinExistence type="predicted"/>
<sequence>MSQPMRPSDSLPPHEQQAVAVYFDGDAEFYRVFRASAVQQFPVDLQEGDAAVQAGDAQALRRAAHTLKGVLLTLGYAELSAFAKQVELAAHQAPWDEAVAGWRELCARLVAAFGLA</sequence>
<dbReference type="GO" id="GO:0000160">
    <property type="term" value="P:phosphorelay signal transduction system"/>
    <property type="evidence" value="ECO:0007669"/>
    <property type="project" value="UniProtKB-KW"/>
</dbReference>
<name>A0A2S9K1B3_9BURK</name>
<evidence type="ECO:0000256" key="1">
    <source>
        <dbReference type="ARBA" id="ARBA00023012"/>
    </source>
</evidence>
<dbReference type="PROSITE" id="PS50894">
    <property type="entry name" value="HPT"/>
    <property type="match status" value="1"/>
</dbReference>
<keyword evidence="5" id="KW-1185">Reference proteome</keyword>
<dbReference type="AlphaFoldDB" id="A0A2S9K1B3"/>
<keyword evidence="1" id="KW-0902">Two-component regulatory system</keyword>
<dbReference type="Proteomes" id="UP000238589">
    <property type="component" value="Unassembled WGS sequence"/>
</dbReference>
<evidence type="ECO:0000313" key="5">
    <source>
        <dbReference type="Proteomes" id="UP000238589"/>
    </source>
</evidence>
<comment type="caution">
    <text evidence="4">The sequence shown here is derived from an EMBL/GenBank/DDBJ whole genome shotgun (WGS) entry which is preliminary data.</text>
</comment>
<evidence type="ECO:0000259" key="3">
    <source>
        <dbReference type="PROSITE" id="PS50894"/>
    </source>
</evidence>
<dbReference type="InterPro" id="IPR036641">
    <property type="entry name" value="HPT_dom_sf"/>
</dbReference>
<dbReference type="GO" id="GO:0004672">
    <property type="term" value="F:protein kinase activity"/>
    <property type="evidence" value="ECO:0007669"/>
    <property type="project" value="UniProtKB-ARBA"/>
</dbReference>
<dbReference type="EMBL" id="PVLQ01000082">
    <property type="protein sequence ID" value="PRD64236.1"/>
    <property type="molecule type" value="Genomic_DNA"/>
</dbReference>
<dbReference type="Pfam" id="PF01627">
    <property type="entry name" value="Hpt"/>
    <property type="match status" value="1"/>
</dbReference>
<feature type="modified residue" description="Phosphohistidine" evidence="2">
    <location>
        <position position="65"/>
    </location>
</feature>
<reference evidence="4 5" key="1">
    <citation type="submission" date="2018-03" db="EMBL/GenBank/DDBJ databases">
        <title>Comparative genomics illustrates the genes involved in a hyperalkaliphilic mechanisms of Serpentinomonas isolated from highly-alkaline calcium-rich serpentinized springs.</title>
        <authorList>
            <person name="Suzuki S."/>
            <person name="Ishii S."/>
            <person name="Walworth N."/>
            <person name="Bird L."/>
            <person name="Kuenen J.G."/>
            <person name="Nealson K.H."/>
        </authorList>
    </citation>
    <scope>NUCLEOTIDE SEQUENCE [LARGE SCALE GENOMIC DNA]</scope>
    <source>
        <strain evidence="4 5">P1</strain>
    </source>
</reference>
<dbReference type="OrthoDB" id="9150035at2"/>
<dbReference type="SUPFAM" id="SSF47226">
    <property type="entry name" value="Histidine-containing phosphotransfer domain, HPT domain"/>
    <property type="match status" value="1"/>
</dbReference>
<dbReference type="InterPro" id="IPR008207">
    <property type="entry name" value="Sig_transdc_His_kin_Hpt_dom"/>
</dbReference>
<protein>
    <recommendedName>
        <fullName evidence="3">HPt domain-containing protein</fullName>
    </recommendedName>
</protein>
<dbReference type="CDD" id="cd00088">
    <property type="entry name" value="HPT"/>
    <property type="match status" value="1"/>
</dbReference>
<organism evidence="4 5">
    <name type="scientific">Malikia granosa</name>
    <dbReference type="NCBI Taxonomy" id="263067"/>
    <lineage>
        <taxon>Bacteria</taxon>
        <taxon>Pseudomonadati</taxon>
        <taxon>Pseudomonadota</taxon>
        <taxon>Betaproteobacteria</taxon>
        <taxon>Burkholderiales</taxon>
        <taxon>Comamonadaceae</taxon>
        <taxon>Malikia</taxon>
    </lineage>
</organism>
<keyword evidence="2" id="KW-0597">Phosphoprotein</keyword>
<accession>A0A2S9K1B3</accession>
<dbReference type="Gene3D" id="1.20.120.160">
    <property type="entry name" value="HPT domain"/>
    <property type="match status" value="1"/>
</dbReference>
<gene>
    <name evidence="4" type="ORF">C6P64_15540</name>
</gene>